<organism evidence="1 2">
    <name type="scientific">Proteus mirabilis</name>
    <dbReference type="NCBI Taxonomy" id="584"/>
    <lineage>
        <taxon>Bacteria</taxon>
        <taxon>Pseudomonadati</taxon>
        <taxon>Pseudomonadota</taxon>
        <taxon>Gammaproteobacteria</taxon>
        <taxon>Enterobacterales</taxon>
        <taxon>Morganellaceae</taxon>
        <taxon>Proteus</taxon>
    </lineage>
</organism>
<evidence type="ECO:0000313" key="2">
    <source>
        <dbReference type="Proteomes" id="UP000254191"/>
    </source>
</evidence>
<dbReference type="GeneID" id="6800299"/>
<dbReference type="RefSeq" id="WP_004245849.1">
    <property type="nucleotide sequence ID" value="NZ_CAXOHW010000008.1"/>
</dbReference>
<dbReference type="AlphaFoldDB" id="A0A379GCM8"/>
<dbReference type="Proteomes" id="UP000254191">
    <property type="component" value="Unassembled WGS sequence"/>
</dbReference>
<gene>
    <name evidence="1" type="ORF">NCTC11938_02937</name>
</gene>
<protein>
    <submittedName>
        <fullName evidence="1">Type III secretion system protein (Oxygen-regulated invasion protein)</fullName>
    </submittedName>
</protein>
<accession>A0A379GCM8</accession>
<dbReference type="EMBL" id="UGTS01000005">
    <property type="protein sequence ID" value="SUC38666.1"/>
    <property type="molecule type" value="Genomic_DNA"/>
</dbReference>
<proteinExistence type="predicted"/>
<sequence>MLRLLPDNLLKYTCEGVLIRAHYIRQLDNIHKTTLATKQAAKKMLHHFNHKLDKLRNKIANEAYAKGLQVLLADIIRFSIEYQEKFVQYEFQQREQLVATIGEFLDSPEIQVKLTQYLMSSVPLEQKVTLDIPTTLQRYFESELDNSNIKLNCHNNKTIAIHTGDQITFFDPAIFLNDLRTQFHRPFSETYQPIFEQNIKQLLLNFINTFTPSDDLSSRKPILNEDNNEN</sequence>
<reference evidence="1 2" key="1">
    <citation type="submission" date="2018-06" db="EMBL/GenBank/DDBJ databases">
        <authorList>
            <consortium name="Pathogen Informatics"/>
            <person name="Doyle S."/>
        </authorList>
    </citation>
    <scope>NUCLEOTIDE SEQUENCE [LARGE SCALE GENOMIC DNA]</scope>
    <source>
        <strain evidence="1 2">NCTC11938</strain>
    </source>
</reference>
<evidence type="ECO:0000313" key="1">
    <source>
        <dbReference type="EMBL" id="SUC38666.1"/>
    </source>
</evidence>
<name>A0A379GCM8_PROMI</name>